<gene>
    <name evidence="1" type="ORF">FHS19_003106</name>
</gene>
<dbReference type="RefSeq" id="WP_281382516.1">
    <property type="nucleotide sequence ID" value="NZ_JACHXJ010000002.1"/>
</dbReference>
<name>A0A839TP38_9BACL</name>
<dbReference type="AlphaFoldDB" id="A0A839TP38"/>
<sequence length="40" mass="4327">MDGEGRAIFRSCQGFAVLSEWPHEGADRTGADFLVGSVKE</sequence>
<accession>A0A839TP38</accession>
<comment type="caution">
    <text evidence="1">The sequence shown here is derived from an EMBL/GenBank/DDBJ whole genome shotgun (WGS) entry which is preliminary data.</text>
</comment>
<reference evidence="1 2" key="1">
    <citation type="submission" date="2020-08" db="EMBL/GenBank/DDBJ databases">
        <title>Genomic Encyclopedia of Type Strains, Phase III (KMG-III): the genomes of soil and plant-associated and newly described type strains.</title>
        <authorList>
            <person name="Whitman W."/>
        </authorList>
    </citation>
    <scope>NUCLEOTIDE SEQUENCE [LARGE SCALE GENOMIC DNA]</scope>
    <source>
        <strain evidence="1 2">CECT 5831</strain>
    </source>
</reference>
<evidence type="ECO:0000313" key="2">
    <source>
        <dbReference type="Proteomes" id="UP000517523"/>
    </source>
</evidence>
<proteinExistence type="predicted"/>
<protein>
    <submittedName>
        <fullName evidence="1">Uncharacterized protein</fullName>
    </submittedName>
</protein>
<dbReference type="Proteomes" id="UP000517523">
    <property type="component" value="Unassembled WGS sequence"/>
</dbReference>
<organism evidence="1 2">
    <name type="scientific">Paenibacillus rhizosphaerae</name>
    <dbReference type="NCBI Taxonomy" id="297318"/>
    <lineage>
        <taxon>Bacteria</taxon>
        <taxon>Bacillati</taxon>
        <taxon>Bacillota</taxon>
        <taxon>Bacilli</taxon>
        <taxon>Bacillales</taxon>
        <taxon>Paenibacillaceae</taxon>
        <taxon>Paenibacillus</taxon>
    </lineage>
</organism>
<dbReference type="EMBL" id="JACHXJ010000002">
    <property type="protein sequence ID" value="MBB3128452.1"/>
    <property type="molecule type" value="Genomic_DNA"/>
</dbReference>
<evidence type="ECO:0000313" key="1">
    <source>
        <dbReference type="EMBL" id="MBB3128452.1"/>
    </source>
</evidence>